<accession>A0AAU8AV85</accession>
<sequence length="35" mass="3944">MAIIIHIHSVLLLFDTHEILISGTFSMRSRYGGTL</sequence>
<reference evidence="1" key="1">
    <citation type="submission" date="2024-03" db="EMBL/GenBank/DDBJ databases">
        <title>Diverse circular DNA viruses in blood, oral, and fecal samples of captive lemurs.</title>
        <authorList>
            <person name="Paietta E.N."/>
            <person name="Kraberger S."/>
            <person name="Lund M.C."/>
            <person name="Custer J.M."/>
            <person name="Vargas K.M."/>
            <person name="Ehmke E.E."/>
            <person name="Yoder A.D."/>
            <person name="Varsani A."/>
        </authorList>
    </citation>
    <scope>NUCLEOTIDE SEQUENCE</scope>
    <source>
        <strain evidence="1">Duke_17_45</strain>
    </source>
</reference>
<organism evidence="1">
    <name type="scientific">Dulem virus 31</name>
    <dbReference type="NCBI Taxonomy" id="3145749"/>
    <lineage>
        <taxon>Viruses</taxon>
        <taxon>Monodnaviria</taxon>
        <taxon>Sangervirae</taxon>
        <taxon>Phixviricota</taxon>
        <taxon>Malgrandaviricetes</taxon>
        <taxon>Petitvirales</taxon>
        <taxon>Microviridae</taxon>
        <taxon>Microvirus</taxon>
    </lineage>
</organism>
<proteinExistence type="predicted"/>
<evidence type="ECO:0000313" key="1">
    <source>
        <dbReference type="EMBL" id="XCD03101.1"/>
    </source>
</evidence>
<dbReference type="EMBL" id="PP511318">
    <property type="protein sequence ID" value="XCD03101.1"/>
    <property type="molecule type" value="Genomic_DNA"/>
</dbReference>
<protein>
    <submittedName>
        <fullName evidence="1">Uncharacterized protein</fullName>
    </submittedName>
</protein>
<name>A0AAU8AV85_9VIRU</name>